<evidence type="ECO:0000259" key="10">
    <source>
        <dbReference type="SMART" id="SM01080"/>
    </source>
</evidence>
<reference evidence="11" key="1">
    <citation type="submission" date="2021-02" db="EMBL/GenBank/DDBJ databases">
        <title>Genome-Resolved Metagenomics of a Microbial Community Performing Photosynthetic Biological Nutrient Removal.</title>
        <authorList>
            <person name="Mcdaniel E.A."/>
        </authorList>
    </citation>
    <scope>NUCLEOTIDE SEQUENCE</scope>
    <source>
        <strain evidence="11">UWPOB_OBS1</strain>
    </source>
</reference>
<evidence type="ECO:0000256" key="9">
    <source>
        <dbReference type="SAM" id="Phobius"/>
    </source>
</evidence>
<dbReference type="InterPro" id="IPR011712">
    <property type="entry name" value="Sig_transdc_His_kin_sub3_dim/P"/>
</dbReference>
<dbReference type="Pfam" id="PF02518">
    <property type="entry name" value="HATPase_c"/>
    <property type="match status" value="1"/>
</dbReference>
<dbReference type="Pfam" id="PF05226">
    <property type="entry name" value="CHASE2"/>
    <property type="match status" value="1"/>
</dbReference>
<evidence type="ECO:0000313" key="12">
    <source>
        <dbReference type="Proteomes" id="UP000664277"/>
    </source>
</evidence>
<evidence type="ECO:0000256" key="2">
    <source>
        <dbReference type="ARBA" id="ARBA00012438"/>
    </source>
</evidence>
<keyword evidence="9" id="KW-0472">Membrane</keyword>
<dbReference type="Gene3D" id="3.30.565.10">
    <property type="entry name" value="Histidine kinase-like ATPase, C-terminal domain"/>
    <property type="match status" value="1"/>
</dbReference>
<evidence type="ECO:0000313" key="11">
    <source>
        <dbReference type="EMBL" id="MBN8659174.1"/>
    </source>
</evidence>
<dbReference type="Pfam" id="PF07730">
    <property type="entry name" value="HisKA_3"/>
    <property type="match status" value="1"/>
</dbReference>
<keyword evidence="5" id="KW-0547">Nucleotide-binding</keyword>
<organism evidence="11 12">
    <name type="scientific">Candidatus Obscuribacter phosphatis</name>
    <dbReference type="NCBI Taxonomy" id="1906157"/>
    <lineage>
        <taxon>Bacteria</taxon>
        <taxon>Bacillati</taxon>
        <taxon>Candidatus Melainabacteria</taxon>
        <taxon>Candidatus Obscuribacterales</taxon>
        <taxon>Candidatus Obscuribacteraceae</taxon>
        <taxon>Candidatus Obscuribacter</taxon>
    </lineage>
</organism>
<protein>
    <recommendedName>
        <fullName evidence="2">histidine kinase</fullName>
        <ecNumber evidence="2">2.7.13.3</ecNumber>
    </recommendedName>
</protein>
<dbReference type="GO" id="GO:0046983">
    <property type="term" value="F:protein dimerization activity"/>
    <property type="evidence" value="ECO:0007669"/>
    <property type="project" value="InterPro"/>
</dbReference>
<dbReference type="AlphaFoldDB" id="A0A8J7P6J7"/>
<keyword evidence="6" id="KW-0418">Kinase</keyword>
<evidence type="ECO:0000256" key="5">
    <source>
        <dbReference type="ARBA" id="ARBA00022741"/>
    </source>
</evidence>
<feature type="transmembrane region" description="Helical" evidence="9">
    <location>
        <begin position="349"/>
        <end position="369"/>
    </location>
</feature>
<feature type="transmembrane region" description="Helical" evidence="9">
    <location>
        <begin position="401"/>
        <end position="420"/>
    </location>
</feature>
<sequence length="678" mass="74921">MPLSLPKLNLLPGLRKLLPAGRAGSPKRDSLLFERLFWGALSGGLATILFAESPVLDTMEMNLLEWRYKTGHELNRAFRSFYSFAPLKAAGNSDVVLVTYDDEDQFDLEGEGEEGGAAPIQEVMARLVSTIESGSPLLLVLDLDLRGKADNRLVAALRANKGNTVLALPGSLDNPNDLPAAELRKSVLKCAFDHVIIEQNGLTCRMPILANLNNIYVGEGETASNMNGRGELVESLPEVVAPLMSARAGVGPSRSKISDFAQEELPIYIKFSGKEYPVYKARDILSETVSPLSFSNKVVLLGTNFSQKVDNTPRVRTPLMNKVPNIYIQAEAISTLSKNEPIRSFPRSILHHILLLIGGALGALSSTLAMGRRTTIFLTIAMLLTLLTQISFQYLNIQVPVLPLLAVLMLTYIFGTLIYLDTDLRLRNRELALAREAMQVRAEEERQRIAEDLHDETLPALSAVARMADKLTHEMDGSDTPRQMREKLDGAISEMRRVINDLHPSVLETMGFKPALENLLAILERETDIAGQFEDRTENGPTPPLDLETILNDFTRLQLYRIVQESLNNVQKHAQASEVKLIISQFGTDLAEEGLQIDIIDNGKGMDLDFSPETKGTRQSSKTSHGLINIRQRAQLIGAQVNWKKPESTFTNDSNSSNKSGTQVTIKMTIRKKEEGNG</sequence>
<evidence type="ECO:0000256" key="6">
    <source>
        <dbReference type="ARBA" id="ARBA00022777"/>
    </source>
</evidence>
<dbReference type="Gene3D" id="1.20.5.1930">
    <property type="match status" value="1"/>
</dbReference>
<feature type="domain" description="CHASE2" evidence="10">
    <location>
        <begin position="71"/>
        <end position="365"/>
    </location>
</feature>
<dbReference type="InterPro" id="IPR036890">
    <property type="entry name" value="HATPase_C_sf"/>
</dbReference>
<dbReference type="GO" id="GO:0005524">
    <property type="term" value="F:ATP binding"/>
    <property type="evidence" value="ECO:0007669"/>
    <property type="project" value="UniProtKB-KW"/>
</dbReference>
<feature type="transmembrane region" description="Helical" evidence="9">
    <location>
        <begin position="376"/>
        <end position="395"/>
    </location>
</feature>
<dbReference type="CDD" id="cd16917">
    <property type="entry name" value="HATPase_UhpB-NarQ-NarX-like"/>
    <property type="match status" value="1"/>
</dbReference>
<gene>
    <name evidence="11" type="ORF">J0M35_02345</name>
</gene>
<keyword evidence="3" id="KW-0597">Phosphoprotein</keyword>
<evidence type="ECO:0000256" key="7">
    <source>
        <dbReference type="ARBA" id="ARBA00022840"/>
    </source>
</evidence>
<comment type="catalytic activity">
    <reaction evidence="1">
        <text>ATP + protein L-histidine = ADP + protein N-phospho-L-histidine.</text>
        <dbReference type="EC" id="2.7.13.3"/>
    </reaction>
</comment>
<keyword evidence="9" id="KW-0812">Transmembrane</keyword>
<dbReference type="InterPro" id="IPR007890">
    <property type="entry name" value="CHASE2"/>
</dbReference>
<dbReference type="EC" id="2.7.13.3" evidence="2"/>
<dbReference type="Proteomes" id="UP000664277">
    <property type="component" value="Unassembled WGS sequence"/>
</dbReference>
<dbReference type="SMART" id="SM01080">
    <property type="entry name" value="CHASE2"/>
    <property type="match status" value="1"/>
</dbReference>
<dbReference type="InterPro" id="IPR050482">
    <property type="entry name" value="Sensor_HK_TwoCompSys"/>
</dbReference>
<evidence type="ECO:0000256" key="3">
    <source>
        <dbReference type="ARBA" id="ARBA00022553"/>
    </source>
</evidence>
<evidence type="ECO:0000256" key="8">
    <source>
        <dbReference type="ARBA" id="ARBA00023012"/>
    </source>
</evidence>
<dbReference type="GO" id="GO:0016020">
    <property type="term" value="C:membrane"/>
    <property type="evidence" value="ECO:0007669"/>
    <property type="project" value="InterPro"/>
</dbReference>
<dbReference type="PANTHER" id="PTHR24421:SF10">
    <property type="entry name" value="NITRATE_NITRITE SENSOR PROTEIN NARQ"/>
    <property type="match status" value="1"/>
</dbReference>
<accession>A0A8J7P6J7</accession>
<dbReference type="PANTHER" id="PTHR24421">
    <property type="entry name" value="NITRATE/NITRITE SENSOR PROTEIN NARX-RELATED"/>
    <property type="match status" value="1"/>
</dbReference>
<name>A0A8J7P6J7_9BACT</name>
<keyword evidence="9" id="KW-1133">Transmembrane helix</keyword>
<dbReference type="InterPro" id="IPR003594">
    <property type="entry name" value="HATPase_dom"/>
</dbReference>
<proteinExistence type="predicted"/>
<keyword evidence="7" id="KW-0067">ATP-binding</keyword>
<evidence type="ECO:0000256" key="4">
    <source>
        <dbReference type="ARBA" id="ARBA00022679"/>
    </source>
</evidence>
<dbReference type="SUPFAM" id="SSF55874">
    <property type="entry name" value="ATPase domain of HSP90 chaperone/DNA topoisomerase II/histidine kinase"/>
    <property type="match status" value="1"/>
</dbReference>
<keyword evidence="4" id="KW-0808">Transferase</keyword>
<evidence type="ECO:0000256" key="1">
    <source>
        <dbReference type="ARBA" id="ARBA00000085"/>
    </source>
</evidence>
<comment type="caution">
    <text evidence="11">The sequence shown here is derived from an EMBL/GenBank/DDBJ whole genome shotgun (WGS) entry which is preliminary data.</text>
</comment>
<keyword evidence="8" id="KW-0902">Two-component regulatory system</keyword>
<dbReference type="EMBL" id="JAFLCK010000002">
    <property type="protein sequence ID" value="MBN8659174.1"/>
    <property type="molecule type" value="Genomic_DNA"/>
</dbReference>
<dbReference type="GO" id="GO:0000155">
    <property type="term" value="F:phosphorelay sensor kinase activity"/>
    <property type="evidence" value="ECO:0007669"/>
    <property type="project" value="InterPro"/>
</dbReference>